<dbReference type="PROSITE" id="PS50004">
    <property type="entry name" value="C2"/>
    <property type="match status" value="1"/>
</dbReference>
<keyword evidence="4" id="KW-1185">Reference proteome</keyword>
<dbReference type="InParanoid" id="A0A4W3HBL0"/>
<dbReference type="OMA" id="TVIRKCH"/>
<dbReference type="AlphaFoldDB" id="A0A4W3HBL0"/>
<organism evidence="3 4">
    <name type="scientific">Callorhinchus milii</name>
    <name type="common">Ghost shark</name>
    <dbReference type="NCBI Taxonomy" id="7868"/>
    <lineage>
        <taxon>Eukaryota</taxon>
        <taxon>Metazoa</taxon>
        <taxon>Chordata</taxon>
        <taxon>Craniata</taxon>
        <taxon>Vertebrata</taxon>
        <taxon>Chondrichthyes</taxon>
        <taxon>Holocephali</taxon>
        <taxon>Chimaeriformes</taxon>
        <taxon>Callorhinchidae</taxon>
        <taxon>Callorhinchus</taxon>
    </lineage>
</organism>
<reference evidence="3" key="4">
    <citation type="submission" date="2025-08" db="UniProtKB">
        <authorList>
            <consortium name="Ensembl"/>
        </authorList>
    </citation>
    <scope>IDENTIFICATION</scope>
</reference>
<evidence type="ECO:0000256" key="1">
    <source>
        <dbReference type="SAM" id="MobiDB-lite"/>
    </source>
</evidence>
<dbReference type="Pfam" id="PF00168">
    <property type="entry name" value="C2"/>
    <property type="match status" value="1"/>
</dbReference>
<dbReference type="PANTHER" id="PTHR46291:SF1">
    <property type="entry name" value="C2 CALCIUM-DEPENDENT DOMAIN-CONTAINING PROTEIN 4D"/>
    <property type="match status" value="1"/>
</dbReference>
<dbReference type="SUPFAM" id="SSF49562">
    <property type="entry name" value="C2 domain (Calcium/lipid-binding domain, CaLB)"/>
    <property type="match status" value="1"/>
</dbReference>
<reference evidence="4" key="1">
    <citation type="journal article" date="2006" name="Science">
        <title>Ancient noncoding elements conserved in the human genome.</title>
        <authorList>
            <person name="Venkatesh B."/>
            <person name="Kirkness E.F."/>
            <person name="Loh Y.H."/>
            <person name="Halpern A.L."/>
            <person name="Lee A.P."/>
            <person name="Johnson J."/>
            <person name="Dandona N."/>
            <person name="Viswanathan L.D."/>
            <person name="Tay A."/>
            <person name="Venter J.C."/>
            <person name="Strausberg R.L."/>
            <person name="Brenner S."/>
        </authorList>
    </citation>
    <scope>NUCLEOTIDE SEQUENCE [LARGE SCALE GENOMIC DNA]</scope>
</reference>
<evidence type="ECO:0000259" key="2">
    <source>
        <dbReference type="PROSITE" id="PS50004"/>
    </source>
</evidence>
<gene>
    <name evidence="3" type="primary">c2cd4a</name>
</gene>
<name>A0A4W3HBL0_CALMI</name>
<dbReference type="InterPro" id="IPR043549">
    <property type="entry name" value="C2C4C/C2C4D"/>
</dbReference>
<dbReference type="GeneTree" id="ENSGT00940000162206"/>
<reference evidence="4" key="2">
    <citation type="journal article" date="2007" name="PLoS Biol.">
        <title>Survey sequencing and comparative analysis of the elephant shark (Callorhinchus milii) genome.</title>
        <authorList>
            <person name="Venkatesh B."/>
            <person name="Kirkness E.F."/>
            <person name="Loh Y.H."/>
            <person name="Halpern A.L."/>
            <person name="Lee A.P."/>
            <person name="Johnson J."/>
            <person name="Dandona N."/>
            <person name="Viswanathan L.D."/>
            <person name="Tay A."/>
            <person name="Venter J.C."/>
            <person name="Strausberg R.L."/>
            <person name="Brenner S."/>
        </authorList>
    </citation>
    <scope>NUCLEOTIDE SEQUENCE [LARGE SCALE GENOMIC DNA]</scope>
</reference>
<dbReference type="InterPro" id="IPR035892">
    <property type="entry name" value="C2_domain_sf"/>
</dbReference>
<dbReference type="STRING" id="7868.ENSCMIP00000012745"/>
<reference evidence="3" key="5">
    <citation type="submission" date="2025-09" db="UniProtKB">
        <authorList>
            <consortium name="Ensembl"/>
        </authorList>
    </citation>
    <scope>IDENTIFICATION</scope>
</reference>
<reference evidence="4" key="3">
    <citation type="journal article" date="2014" name="Nature">
        <title>Elephant shark genome provides unique insights into gnathostome evolution.</title>
        <authorList>
            <consortium name="International Elephant Shark Genome Sequencing Consortium"/>
            <person name="Venkatesh B."/>
            <person name="Lee A.P."/>
            <person name="Ravi V."/>
            <person name="Maurya A.K."/>
            <person name="Lian M.M."/>
            <person name="Swann J.B."/>
            <person name="Ohta Y."/>
            <person name="Flajnik M.F."/>
            <person name="Sutoh Y."/>
            <person name="Kasahara M."/>
            <person name="Hoon S."/>
            <person name="Gangu V."/>
            <person name="Roy S.W."/>
            <person name="Irimia M."/>
            <person name="Korzh V."/>
            <person name="Kondrychyn I."/>
            <person name="Lim Z.W."/>
            <person name="Tay B.H."/>
            <person name="Tohari S."/>
            <person name="Kong K.W."/>
            <person name="Ho S."/>
            <person name="Lorente-Galdos B."/>
            <person name="Quilez J."/>
            <person name="Marques-Bonet T."/>
            <person name="Raney B.J."/>
            <person name="Ingham P.W."/>
            <person name="Tay A."/>
            <person name="Hillier L.W."/>
            <person name="Minx P."/>
            <person name="Boehm T."/>
            <person name="Wilson R.K."/>
            <person name="Brenner S."/>
            <person name="Warren W.C."/>
        </authorList>
    </citation>
    <scope>NUCLEOTIDE SEQUENCE [LARGE SCALE GENOMIC DNA]</scope>
</reference>
<feature type="compositionally biased region" description="Polar residues" evidence="1">
    <location>
        <begin position="194"/>
        <end position="203"/>
    </location>
</feature>
<dbReference type="FunCoup" id="A0A4W3HBL0">
    <property type="interactions" value="19"/>
</dbReference>
<feature type="region of interest" description="Disordered" evidence="1">
    <location>
        <begin position="174"/>
        <end position="237"/>
    </location>
</feature>
<dbReference type="Gene3D" id="2.60.40.150">
    <property type="entry name" value="C2 domain"/>
    <property type="match status" value="1"/>
</dbReference>
<dbReference type="InterPro" id="IPR000008">
    <property type="entry name" value="C2_dom"/>
</dbReference>
<dbReference type="Ensembl" id="ENSCMIT00000013034.1">
    <property type="protein sequence ID" value="ENSCMIP00000012745.1"/>
    <property type="gene ID" value="ENSCMIG00000006465.1"/>
</dbReference>
<dbReference type="Proteomes" id="UP000314986">
    <property type="component" value="Unassembled WGS sequence"/>
</dbReference>
<accession>A0A4W3HBL0</accession>
<evidence type="ECO:0000313" key="4">
    <source>
        <dbReference type="Proteomes" id="UP000314986"/>
    </source>
</evidence>
<feature type="domain" description="C2" evidence="2">
    <location>
        <begin position="242"/>
        <end position="357"/>
    </location>
</feature>
<dbReference type="PANTHER" id="PTHR46291">
    <property type="entry name" value="C2 DOMAIN-CONTAINING PROTEIN"/>
    <property type="match status" value="1"/>
</dbReference>
<sequence length="357" mass="38904">MNHCTQRRNDWLSSLDRSPSERLNETFYSKVLTPDRIPEFFIPPRLASHRAVVPDAGGSAPGVGRTDADPLSRAALSLTHLRKAQTSYGFCALLESPHTRRKESLFHGHPVNPSASPVLWRGRANTYSTGVATAAPLRANSWASSPFGSPRLTRSPPGSSLFKALGQERLFGRTFRNGGRAAPVGSDSPPPTDEGSSADTSPDITRRRASEEVSGFPSGPAPNLLLAPPKTRATENSVPLGQSGVLRLSAEYCRENRRVQVRLISVEGLYAASIEPQHIHCCVTLCLSPGKVQKQRSAAVRKSRNPIFNEDFFFDGVSGDQLFDRFLKVKAINKMSSVKRDHVLGVCELRLGTLLAL</sequence>
<evidence type="ECO:0000313" key="3">
    <source>
        <dbReference type="Ensembl" id="ENSCMIP00000012745.1"/>
    </source>
</evidence>
<proteinExistence type="predicted"/>
<protein>
    <submittedName>
        <fullName evidence="3">C2 calcium dependent domain containing 4A</fullName>
    </submittedName>
</protein>